<evidence type="ECO:0000259" key="4">
    <source>
        <dbReference type="PROSITE" id="PS50932"/>
    </source>
</evidence>
<name>A0A1M5TU73_9FLAO</name>
<evidence type="ECO:0000256" key="3">
    <source>
        <dbReference type="ARBA" id="ARBA00023163"/>
    </source>
</evidence>
<dbReference type="RefSeq" id="WP_073118658.1">
    <property type="nucleotide sequence ID" value="NZ_BMEN01000002.1"/>
</dbReference>
<accession>A0A1M5TU73</accession>
<reference evidence="6" key="1">
    <citation type="submission" date="2016-11" db="EMBL/GenBank/DDBJ databases">
        <authorList>
            <person name="Varghese N."/>
            <person name="Submissions S."/>
        </authorList>
    </citation>
    <scope>NUCLEOTIDE SEQUENCE [LARGE SCALE GENOMIC DNA]</scope>
    <source>
        <strain evidence="6">DSM 100572</strain>
    </source>
</reference>
<evidence type="ECO:0000256" key="1">
    <source>
        <dbReference type="ARBA" id="ARBA00023015"/>
    </source>
</evidence>
<proteinExistence type="predicted"/>
<dbReference type="Pfam" id="PF00356">
    <property type="entry name" value="LacI"/>
    <property type="match status" value="1"/>
</dbReference>
<dbReference type="Proteomes" id="UP000184109">
    <property type="component" value="Unassembled WGS sequence"/>
</dbReference>
<dbReference type="InterPro" id="IPR010982">
    <property type="entry name" value="Lambda_DNA-bd_dom_sf"/>
</dbReference>
<dbReference type="PANTHER" id="PTHR30146:SF109">
    <property type="entry name" value="HTH-TYPE TRANSCRIPTIONAL REGULATOR GALS"/>
    <property type="match status" value="1"/>
</dbReference>
<protein>
    <submittedName>
        <fullName evidence="5">Transcriptional regulator, LacI family</fullName>
    </submittedName>
</protein>
<dbReference type="EMBL" id="FQXQ01000002">
    <property type="protein sequence ID" value="SHH54337.1"/>
    <property type="molecule type" value="Genomic_DNA"/>
</dbReference>
<dbReference type="InterPro" id="IPR000843">
    <property type="entry name" value="HTH_LacI"/>
</dbReference>
<keyword evidence="3" id="KW-0804">Transcription</keyword>
<dbReference type="PROSITE" id="PS50932">
    <property type="entry name" value="HTH_LACI_2"/>
    <property type="match status" value="1"/>
</dbReference>
<evidence type="ECO:0000313" key="6">
    <source>
        <dbReference type="Proteomes" id="UP000184109"/>
    </source>
</evidence>
<evidence type="ECO:0000313" key="5">
    <source>
        <dbReference type="EMBL" id="SHH54337.1"/>
    </source>
</evidence>
<dbReference type="InterPro" id="IPR028082">
    <property type="entry name" value="Peripla_BP_I"/>
</dbReference>
<dbReference type="STRING" id="1195760.SAMN05444281_0853"/>
<dbReference type="CDD" id="cd01392">
    <property type="entry name" value="HTH_LacI"/>
    <property type="match status" value="1"/>
</dbReference>
<dbReference type="GO" id="GO:0003700">
    <property type="term" value="F:DNA-binding transcription factor activity"/>
    <property type="evidence" value="ECO:0007669"/>
    <property type="project" value="TreeGrafter"/>
</dbReference>
<dbReference type="SUPFAM" id="SSF53822">
    <property type="entry name" value="Periplasmic binding protein-like I"/>
    <property type="match status" value="1"/>
</dbReference>
<dbReference type="Gene3D" id="1.10.260.40">
    <property type="entry name" value="lambda repressor-like DNA-binding domains"/>
    <property type="match status" value="1"/>
</dbReference>
<gene>
    <name evidence="5" type="ORF">SAMN05444281_0853</name>
</gene>
<dbReference type="CDD" id="cd06267">
    <property type="entry name" value="PBP1_LacI_sugar_binding-like"/>
    <property type="match status" value="1"/>
</dbReference>
<dbReference type="Gene3D" id="3.40.50.2300">
    <property type="match status" value="2"/>
</dbReference>
<sequence length="354" mass="39461">MKEHTEVTIYDIAKKLNLATSTISRGLKDHHSISKKTIDKIKKTAAEMGYRPNNLAASLRSKKTKTIGVLVPTITQPFLSSLISGIEVTANKAGYNVVIMQSHDSYLEEVSLTKSLYSNRVSGVICSLAMETVDTNHFNLFIDANIPLVFVDRVPNSFNTFRVVIDNFESGYIATKHLISQGCKRIAHITAGSEYSIYNERKKGYLEALKEFNLPIEEELIIKVGGITYEEAEKASYKLLSLENRPDGIFAPGDILGVSAIQCAKKMRIKVPEELSVIGFNNDPISYIIDPNLSTITHPASKMGQTSAEIILKNLKPNKKKYEIKEMTFLKTEVLARESSDKKRLLNVNSSLKI</sequence>
<keyword evidence="6" id="KW-1185">Reference proteome</keyword>
<dbReference type="GO" id="GO:0000976">
    <property type="term" value="F:transcription cis-regulatory region binding"/>
    <property type="evidence" value="ECO:0007669"/>
    <property type="project" value="TreeGrafter"/>
</dbReference>
<dbReference type="InterPro" id="IPR046335">
    <property type="entry name" value="LacI/GalR-like_sensor"/>
</dbReference>
<keyword evidence="1" id="KW-0805">Transcription regulation</keyword>
<dbReference type="AlphaFoldDB" id="A0A1M5TU73"/>
<keyword evidence="2" id="KW-0238">DNA-binding</keyword>
<dbReference type="PANTHER" id="PTHR30146">
    <property type="entry name" value="LACI-RELATED TRANSCRIPTIONAL REPRESSOR"/>
    <property type="match status" value="1"/>
</dbReference>
<feature type="domain" description="HTH lacI-type" evidence="4">
    <location>
        <begin position="7"/>
        <end position="61"/>
    </location>
</feature>
<organism evidence="5 6">
    <name type="scientific">Wenyingzhuangia marina</name>
    <dbReference type="NCBI Taxonomy" id="1195760"/>
    <lineage>
        <taxon>Bacteria</taxon>
        <taxon>Pseudomonadati</taxon>
        <taxon>Bacteroidota</taxon>
        <taxon>Flavobacteriia</taxon>
        <taxon>Flavobacteriales</taxon>
        <taxon>Flavobacteriaceae</taxon>
        <taxon>Wenyingzhuangia</taxon>
    </lineage>
</organism>
<dbReference type="OrthoDB" id="9768806at2"/>
<dbReference type="SMART" id="SM00354">
    <property type="entry name" value="HTH_LACI"/>
    <property type="match status" value="1"/>
</dbReference>
<dbReference type="Pfam" id="PF13377">
    <property type="entry name" value="Peripla_BP_3"/>
    <property type="match status" value="1"/>
</dbReference>
<evidence type="ECO:0000256" key="2">
    <source>
        <dbReference type="ARBA" id="ARBA00023125"/>
    </source>
</evidence>
<dbReference type="SUPFAM" id="SSF47413">
    <property type="entry name" value="lambda repressor-like DNA-binding domains"/>
    <property type="match status" value="1"/>
</dbReference>